<feature type="region of interest" description="Disordered" evidence="1">
    <location>
        <begin position="1"/>
        <end position="26"/>
    </location>
</feature>
<dbReference type="InterPro" id="IPR055755">
    <property type="entry name" value="DUF7331"/>
</dbReference>
<dbReference type="EMBL" id="OBEJ01000002">
    <property type="protein sequence ID" value="SNZ13472.1"/>
    <property type="molecule type" value="Genomic_DNA"/>
</dbReference>
<feature type="compositionally biased region" description="Polar residues" evidence="1">
    <location>
        <begin position="14"/>
        <end position="26"/>
    </location>
</feature>
<evidence type="ECO:0000313" key="2">
    <source>
        <dbReference type="EMBL" id="SNZ13472.1"/>
    </source>
</evidence>
<dbReference type="AlphaFoldDB" id="A0A285NVF0"/>
<protein>
    <submittedName>
        <fullName evidence="2">Uncharacterized protein</fullName>
    </submittedName>
</protein>
<sequence>MTPVSDHAAAGQWDSATTGASQPQGTETVERYETDDGTVFFDAQNPLAWMEASVTLSLAEQV</sequence>
<organism evidence="2 3">
    <name type="scientific">Natronoarchaeum philippinense</name>
    <dbReference type="NCBI Taxonomy" id="558529"/>
    <lineage>
        <taxon>Archaea</taxon>
        <taxon>Methanobacteriati</taxon>
        <taxon>Methanobacteriota</taxon>
        <taxon>Stenosarchaea group</taxon>
        <taxon>Halobacteria</taxon>
        <taxon>Halobacteriales</taxon>
        <taxon>Natronoarchaeaceae</taxon>
    </lineage>
</organism>
<accession>A0A285NVF0</accession>
<dbReference type="Pfam" id="PF24018">
    <property type="entry name" value="DUF7331"/>
    <property type="match status" value="1"/>
</dbReference>
<dbReference type="Proteomes" id="UP000219453">
    <property type="component" value="Unassembled WGS sequence"/>
</dbReference>
<gene>
    <name evidence="2" type="ORF">SAMN06269185_2208</name>
</gene>
<reference evidence="3" key="1">
    <citation type="submission" date="2017-09" db="EMBL/GenBank/DDBJ databases">
        <authorList>
            <person name="Varghese N."/>
            <person name="Submissions S."/>
        </authorList>
    </citation>
    <scope>NUCLEOTIDE SEQUENCE [LARGE SCALE GENOMIC DNA]</scope>
    <source>
        <strain evidence="3">DSM 27208</strain>
    </source>
</reference>
<keyword evidence="3" id="KW-1185">Reference proteome</keyword>
<evidence type="ECO:0000256" key="1">
    <source>
        <dbReference type="SAM" id="MobiDB-lite"/>
    </source>
</evidence>
<dbReference type="RefSeq" id="WP_375097337.1">
    <property type="nucleotide sequence ID" value="NZ_OBEJ01000002.1"/>
</dbReference>
<name>A0A285NVF0_NATPI</name>
<evidence type="ECO:0000313" key="3">
    <source>
        <dbReference type="Proteomes" id="UP000219453"/>
    </source>
</evidence>
<proteinExistence type="predicted"/>